<accession>A0ABW0T5J9</accession>
<proteinExistence type="predicted"/>
<gene>
    <name evidence="2" type="ORF">ACFPOD_06015</name>
</gene>
<name>A0ABW0T5J9_9HYPH</name>
<organism evidence="2 3">
    <name type="scientific">Nitratireductor kimnyeongensis</name>
    <dbReference type="NCBI Taxonomy" id="430679"/>
    <lineage>
        <taxon>Bacteria</taxon>
        <taxon>Pseudomonadati</taxon>
        <taxon>Pseudomonadota</taxon>
        <taxon>Alphaproteobacteria</taxon>
        <taxon>Hyphomicrobiales</taxon>
        <taxon>Phyllobacteriaceae</taxon>
        <taxon>Nitratireductor</taxon>
    </lineage>
</organism>
<sequence>MRAGAHTYSNMHRSRFRDEFLNGVIFHNPSEMQILIERWRIQYNTKRPFRSLVIYCSPV</sequence>
<evidence type="ECO:0000259" key="1">
    <source>
        <dbReference type="Pfam" id="PF13683"/>
    </source>
</evidence>
<feature type="domain" description="Integrase catalytic" evidence="1">
    <location>
        <begin position="14"/>
        <end position="52"/>
    </location>
</feature>
<dbReference type="InterPro" id="IPR001584">
    <property type="entry name" value="Integrase_cat-core"/>
</dbReference>
<dbReference type="Pfam" id="PF13683">
    <property type="entry name" value="rve_3"/>
    <property type="match status" value="1"/>
</dbReference>
<protein>
    <submittedName>
        <fullName evidence="2">Integrase core domain-containing protein</fullName>
    </submittedName>
</protein>
<comment type="caution">
    <text evidence="2">The sequence shown here is derived from an EMBL/GenBank/DDBJ whole genome shotgun (WGS) entry which is preliminary data.</text>
</comment>
<evidence type="ECO:0000313" key="3">
    <source>
        <dbReference type="Proteomes" id="UP001596107"/>
    </source>
</evidence>
<dbReference type="RefSeq" id="WP_378596489.1">
    <property type="nucleotide sequence ID" value="NZ_JBHSNB010000001.1"/>
</dbReference>
<dbReference type="EMBL" id="JBHSNB010000001">
    <property type="protein sequence ID" value="MFC5584656.1"/>
    <property type="molecule type" value="Genomic_DNA"/>
</dbReference>
<dbReference type="Proteomes" id="UP001596107">
    <property type="component" value="Unassembled WGS sequence"/>
</dbReference>
<evidence type="ECO:0000313" key="2">
    <source>
        <dbReference type="EMBL" id="MFC5584656.1"/>
    </source>
</evidence>
<reference evidence="3" key="1">
    <citation type="journal article" date="2019" name="Int. J. Syst. Evol. Microbiol.">
        <title>The Global Catalogue of Microorganisms (GCM) 10K type strain sequencing project: providing services to taxonomists for standard genome sequencing and annotation.</title>
        <authorList>
            <consortium name="The Broad Institute Genomics Platform"/>
            <consortium name="The Broad Institute Genome Sequencing Center for Infectious Disease"/>
            <person name="Wu L."/>
            <person name="Ma J."/>
        </authorList>
    </citation>
    <scope>NUCLEOTIDE SEQUENCE [LARGE SCALE GENOMIC DNA]</scope>
    <source>
        <strain evidence="3">JCM 3366</strain>
    </source>
</reference>
<keyword evidence="3" id="KW-1185">Reference proteome</keyword>